<name>A0A1Q5PVA3_9ACTO</name>
<dbReference type="Pfam" id="PF00041">
    <property type="entry name" value="fn3"/>
    <property type="match status" value="2"/>
</dbReference>
<gene>
    <name evidence="5" type="ORF">BSZ40_07425</name>
</gene>
<dbReference type="InterPro" id="IPR003961">
    <property type="entry name" value="FN3_dom"/>
</dbReference>
<evidence type="ECO:0000313" key="6">
    <source>
        <dbReference type="Proteomes" id="UP000185612"/>
    </source>
</evidence>
<evidence type="ECO:0000313" key="5">
    <source>
        <dbReference type="EMBL" id="OKL51389.1"/>
    </source>
</evidence>
<evidence type="ECO:0000256" key="2">
    <source>
        <dbReference type="ARBA" id="ARBA00023295"/>
    </source>
</evidence>
<dbReference type="NCBIfam" id="NF012211">
    <property type="entry name" value="tand_rpt_95"/>
    <property type="match status" value="1"/>
</dbReference>
<feature type="domain" description="Fibronectin type-III" evidence="4">
    <location>
        <begin position="1551"/>
        <end position="1646"/>
    </location>
</feature>
<dbReference type="CDD" id="cd00063">
    <property type="entry name" value="FN3"/>
    <property type="match status" value="3"/>
</dbReference>
<evidence type="ECO:0000259" key="4">
    <source>
        <dbReference type="PROSITE" id="PS50853"/>
    </source>
</evidence>
<accession>A0A1Q5PVA3</accession>
<dbReference type="PROSITE" id="PS50853">
    <property type="entry name" value="FN3"/>
    <property type="match status" value="3"/>
</dbReference>
<keyword evidence="3" id="KW-0119">Carbohydrate metabolism</keyword>
<dbReference type="GO" id="GO:0000272">
    <property type="term" value="P:polysaccharide catabolic process"/>
    <property type="evidence" value="ECO:0007669"/>
    <property type="project" value="UniProtKB-KW"/>
</dbReference>
<dbReference type="EMBL" id="MQVS01000007">
    <property type="protein sequence ID" value="OKL51389.1"/>
    <property type="molecule type" value="Genomic_DNA"/>
</dbReference>
<dbReference type="PANTHER" id="PTHR13817">
    <property type="entry name" value="TITIN"/>
    <property type="match status" value="1"/>
</dbReference>
<keyword evidence="6" id="KW-1185">Reference proteome</keyword>
<dbReference type="STRING" id="52770.BSZ40_07425"/>
<feature type="domain" description="Fibronectin type-III" evidence="4">
    <location>
        <begin position="1464"/>
        <end position="1550"/>
    </location>
</feature>
<dbReference type="SMART" id="SM00060">
    <property type="entry name" value="FN3"/>
    <property type="match status" value="4"/>
</dbReference>
<keyword evidence="1" id="KW-0677">Repeat</keyword>
<dbReference type="RefSeq" id="WP_073824768.1">
    <property type="nucleotide sequence ID" value="NZ_MQVS01000007.1"/>
</dbReference>
<dbReference type="InterPro" id="IPR036116">
    <property type="entry name" value="FN3_sf"/>
</dbReference>
<keyword evidence="3" id="KW-0624">Polysaccharide degradation</keyword>
<dbReference type="OrthoDB" id="5241356at2"/>
<organism evidence="5 6">
    <name type="scientific">Buchananella hordeovulneris</name>
    <dbReference type="NCBI Taxonomy" id="52770"/>
    <lineage>
        <taxon>Bacteria</taxon>
        <taxon>Bacillati</taxon>
        <taxon>Actinomycetota</taxon>
        <taxon>Actinomycetes</taxon>
        <taxon>Actinomycetales</taxon>
        <taxon>Actinomycetaceae</taxon>
        <taxon>Buchananella</taxon>
    </lineage>
</organism>
<dbReference type="Gene3D" id="2.60.40.2810">
    <property type="match status" value="2"/>
</dbReference>
<keyword evidence="2" id="KW-0326">Glycosidase</keyword>
<sequence>MKWGRASRIFSTSRLPWTVLVVVSLVAAYFAVTHRGVANADVELNDGGIWVTNQDLRIVGRLNYPARRIDSALRTSTTEFDVSQAGTTVLLNDLSSGAMSPIDPAIVKTGVATSLPEGARAAHGGQRVAILDPKKGLLWAMSVGELAGFAPEEPQAVAAELANGQVAAAYDGTLVAASAESGRGVVIDPAGAIKPFALAQLQAGTEIEVSLVGSLPVVLDKQNNQLHLPDRVIDLGESNTRLQLPGPQASHVLVASDANLLRVNLQSAAVEKLPAGGQEAGPVPGAPAAPARVKGCDYAAWAGSGRFLRLCNDGAPPVALQAENLDKARDPRFRINRDLIVLNDTKSGPVWLADENMVLIDDWVQIDQDLEQNDEEQLSPQLTDEIAESNRQANNTPPDATDDEFGVRPGRTVLLPVHANDSDSDGDLLTAVAQTQPSLGKVRQVRGGAALQIEVAADARGQSSFVYEASDGRGGTDTATVRLTVRAEDENNAPARLRPSQTTVVQGARVEYNVLTDWYDPDGDPFYLAGATSPESMQVQHRAEGQVVVRDLNSEPGVKTSRISVSDGREVGEDELRINVREQGNAAPVANGDFYVARVGETLTVSPLANDVDPNNDRLRLVSLSTPPAGSSVNPSIETGTFDFVASRVGTYYLTYTVTDGPETSTGIVRIDVEPVDANAAPVAEDDLIVLPTGGIGLGEVLANDIDPSGGVLVIQSVSVPAGSPLIVTLVDHHLLRVTAPSGLEAPAWFSYVVSNGAASATGRVTVLPGGDGEIDLPPVAQEDKARVRVGDVASIAVLDNDLSPSGLALSLLPELQHSVEASTGLAFVTGNEVRFRAGQTPGTVTLNYTVQDTAGRVSSASVSIEIIAASAANSAPTPQDLTGWAVAGVPVRIPVPLSGIDSDGDSVSLVAIDKTPTHGTVSLGVGYIEYTPFESARGTDTFTYVVEDRLGGQGIGRVRVGVAPRSERNQVPTAVADVLVVRPSREVSMPVTANDIDPDGDPIAVVRNSVQTPEGQITASLRDNRIVFVSPSQPGTYRILHQITDNRGGVADGLLTVRVEQDAELRPPQARDDIVTSEQVVGAQNNIVRVDVRANDDDPDGEVEALTVSSDEPGVRVEDNQLLVEVKEQRQALVYTITDTDGLSASALVYVPGRIEERPRINPARIPLRVKAGQEVQIDLRGFVITRKGTTPRITDPATISTAPGIAGQVQVRNENVLVAQIDPEFSGRTSISFEVTDGAAGEDRSGLTSTLTVPIDVRATRNLPPLLRPTPITVGAGEPPVEVDLRLMVEDPDGDDPSAMTYRMGSSPSEVSASLNGYMLTVSAGTQSNKGPVGSIEITVEDPSGTKSTSIPVTIAPSSRPLIQVAPIDLGGVNAGEPVTVDVASYATNPFPESPIEVVGSSVAVSVGNGQVDAQGSTITIRPDESQVGTMRVRFFVVDATGDPSRRVEGTVSLTVRSVPEAPHSVFARAEGASTAVVEWIEGDPHGAPVEEFIITAQPSGETFPCRGTKCTVSGLTNGVEYTFTVVARNAVGLSPSSGPSNTVLVDERPDTPAAPGVSPGDGLVRVSWQPPGNRGSAIRKYVVVLQPTGEVREVDAATLQTEFTGLTNGTAYTASVQAVNAASEPSQFSEQSVPAIPFGMPGPPAAVRVTSGEQNIGGGTVSMTISWDPPLNANGRPIQSYLVRYGATEVEVPAGQLTHTVYVPFGPAFSAAVAARSEGGTSTFTPSGPVTALGPPPTPPTVGLTPTGNDGELAVSFSRPSVGGNGWSAAELSYEISPTGAGAWRPLSAVVGGLPNGVPVSFQVRAVGHRDGVTYVSAASAASGQAVPYGPVWQPTITAQSEVGKVVFAINGAEAGNGRSVVAIEWRTPGGAATRVDGATAVVEMPGDPAAERSIEARACVADGACGGWVGASSQVRVELQVTDVAAVACPDPGAAQPALPPADDEDDEPAPPCNVVQFQLRGVPAGKSGVCTYTSDIDGASRTITMPANAGVQTTNWRTAFDSAGLFDYAINAGKLYCDWQ</sequence>
<proteinExistence type="predicted"/>
<dbReference type="GO" id="GO:0016798">
    <property type="term" value="F:hydrolase activity, acting on glycosyl bonds"/>
    <property type="evidence" value="ECO:0007669"/>
    <property type="project" value="UniProtKB-KW"/>
</dbReference>
<dbReference type="Proteomes" id="UP000185612">
    <property type="component" value="Unassembled WGS sequence"/>
</dbReference>
<keyword evidence="2" id="KW-0378">Hydrolase</keyword>
<dbReference type="Gene3D" id="2.60.40.10">
    <property type="entry name" value="Immunoglobulins"/>
    <property type="match status" value="3"/>
</dbReference>
<dbReference type="InterPro" id="IPR013783">
    <property type="entry name" value="Ig-like_fold"/>
</dbReference>
<dbReference type="Pfam" id="PF17963">
    <property type="entry name" value="Big_9"/>
    <property type="match status" value="6"/>
</dbReference>
<evidence type="ECO:0000256" key="3">
    <source>
        <dbReference type="ARBA" id="ARBA00023326"/>
    </source>
</evidence>
<dbReference type="SUPFAM" id="SSF49265">
    <property type="entry name" value="Fibronectin type III"/>
    <property type="match status" value="2"/>
</dbReference>
<feature type="domain" description="Fibronectin type-III" evidence="4">
    <location>
        <begin position="1648"/>
        <end position="1739"/>
    </location>
</feature>
<dbReference type="InParanoid" id="A0A1Q5PVA3"/>
<reference evidence="6" key="1">
    <citation type="submission" date="2016-12" db="EMBL/GenBank/DDBJ databases">
        <authorList>
            <person name="Meng X."/>
        </authorList>
    </citation>
    <scope>NUCLEOTIDE SEQUENCE [LARGE SCALE GENOMIC DNA]</scope>
    <source>
        <strain evidence="6">DSM 20732</strain>
    </source>
</reference>
<protein>
    <recommendedName>
        <fullName evidence="4">Fibronectin type-III domain-containing protein</fullName>
    </recommendedName>
</protein>
<dbReference type="PANTHER" id="PTHR13817:SF151">
    <property type="entry name" value="TITIN"/>
    <property type="match status" value="1"/>
</dbReference>
<comment type="caution">
    <text evidence="5">The sequence shown here is derived from an EMBL/GenBank/DDBJ whole genome shotgun (WGS) entry which is preliminary data.</text>
</comment>
<dbReference type="InterPro" id="IPR050964">
    <property type="entry name" value="Striated_Muscle_Regulatory"/>
</dbReference>
<evidence type="ECO:0000256" key="1">
    <source>
        <dbReference type="ARBA" id="ARBA00022737"/>
    </source>
</evidence>